<reference evidence="2 3" key="1">
    <citation type="submission" date="2017-03" db="EMBL/GenBank/DDBJ databases">
        <title>Genome sequencing of Shewanella japonica KCTC 22435.</title>
        <authorList>
            <person name="Kim K.M."/>
        </authorList>
    </citation>
    <scope>NUCLEOTIDE SEQUENCE [LARGE SCALE GENOMIC DNA]</scope>
    <source>
        <strain evidence="2 3">KCTC 22435</strain>
    </source>
</reference>
<dbReference type="Proteomes" id="UP000191820">
    <property type="component" value="Chromosome"/>
</dbReference>
<protein>
    <recommendedName>
        <fullName evidence="4">Methyltransferase</fullName>
    </recommendedName>
</protein>
<dbReference type="EMBL" id="CP020472">
    <property type="protein sequence ID" value="ARD23264.1"/>
    <property type="molecule type" value="Genomic_DNA"/>
</dbReference>
<gene>
    <name evidence="2" type="ORF">SJ2017_2987</name>
</gene>
<proteinExistence type="predicted"/>
<sequence>MLRIDKSKTWIAAVIAGTSLLCSFSSFAALTPFQQDVIEVMKMEHRTDADKQRDDNRAPYYALEFFGLTKEMKVIEFAPGDGWYSKILAPLLKDQGELHLAYKAEWLEGLNDLLAKDAMSKAQKLPIALDWNPKARSYTLGNIDFGMTDADMMLSIREYHNFNVEDKTKLNKATFDALKPGGIYVIVDHTRRHMMPETDEMRRREDPVDVILEVQAAGFELEKSSNMFYRPDDELRYEVGRKTVTGNTDRFTLVFRKPK</sequence>
<evidence type="ECO:0000256" key="1">
    <source>
        <dbReference type="SAM" id="SignalP"/>
    </source>
</evidence>
<feature type="chain" id="PRO_5046025308" description="Methyltransferase" evidence="1">
    <location>
        <begin position="29"/>
        <end position="259"/>
    </location>
</feature>
<keyword evidence="1" id="KW-0732">Signal</keyword>
<evidence type="ECO:0000313" key="2">
    <source>
        <dbReference type="EMBL" id="ARD23264.1"/>
    </source>
</evidence>
<accession>A0ABN4YL98</accession>
<keyword evidence="3" id="KW-1185">Reference proteome</keyword>
<organism evidence="2 3">
    <name type="scientific">Shewanella japonica</name>
    <dbReference type="NCBI Taxonomy" id="93973"/>
    <lineage>
        <taxon>Bacteria</taxon>
        <taxon>Pseudomonadati</taxon>
        <taxon>Pseudomonadota</taxon>
        <taxon>Gammaproteobacteria</taxon>
        <taxon>Alteromonadales</taxon>
        <taxon>Shewanellaceae</taxon>
        <taxon>Shewanella</taxon>
    </lineage>
</organism>
<dbReference type="Gene3D" id="3.40.50.150">
    <property type="entry name" value="Vaccinia Virus protein VP39"/>
    <property type="match status" value="1"/>
</dbReference>
<feature type="signal peptide" evidence="1">
    <location>
        <begin position="1"/>
        <end position="28"/>
    </location>
</feature>
<dbReference type="InterPro" id="IPR029063">
    <property type="entry name" value="SAM-dependent_MTases_sf"/>
</dbReference>
<name>A0ABN4YL98_9GAMM</name>
<dbReference type="SUPFAM" id="SSF53335">
    <property type="entry name" value="S-adenosyl-L-methionine-dependent methyltransferases"/>
    <property type="match status" value="1"/>
</dbReference>
<dbReference type="RefSeq" id="WP_080916276.1">
    <property type="nucleotide sequence ID" value="NZ_CP020472.1"/>
</dbReference>
<dbReference type="PIRSF" id="PIRSF031679">
    <property type="entry name" value="Mtase_Alr7345_prd"/>
    <property type="match status" value="1"/>
</dbReference>
<evidence type="ECO:0008006" key="4">
    <source>
        <dbReference type="Google" id="ProtNLM"/>
    </source>
</evidence>
<evidence type="ECO:0000313" key="3">
    <source>
        <dbReference type="Proteomes" id="UP000191820"/>
    </source>
</evidence>
<dbReference type="InterPro" id="IPR016980">
    <property type="entry name" value="S-AdoMet-dep_MeTrfase_Alr7345"/>
</dbReference>